<keyword evidence="2 6" id="KW-0812">Transmembrane</keyword>
<dbReference type="InterPro" id="IPR049326">
    <property type="entry name" value="Rhodopsin_dom_fungi"/>
</dbReference>
<keyword evidence="4 6" id="KW-0472">Membrane</keyword>
<evidence type="ECO:0000256" key="4">
    <source>
        <dbReference type="ARBA" id="ARBA00023136"/>
    </source>
</evidence>
<dbReference type="PANTHER" id="PTHR33048:SF42">
    <property type="entry name" value="INTEGRAL MEMBRANE PROTEIN"/>
    <property type="match status" value="1"/>
</dbReference>
<dbReference type="OrthoDB" id="5417887at2759"/>
<name>A0A084FV24_PSEDA</name>
<comment type="caution">
    <text evidence="8">The sequence shown here is derived from an EMBL/GenBank/DDBJ whole genome shotgun (WGS) entry which is preliminary data.</text>
</comment>
<evidence type="ECO:0000256" key="2">
    <source>
        <dbReference type="ARBA" id="ARBA00022692"/>
    </source>
</evidence>
<dbReference type="KEGG" id="sapo:SAPIO_CDS10279"/>
<dbReference type="GeneID" id="27719459"/>
<evidence type="ECO:0000256" key="5">
    <source>
        <dbReference type="ARBA" id="ARBA00038359"/>
    </source>
</evidence>
<feature type="domain" description="Rhodopsin" evidence="7">
    <location>
        <begin position="130"/>
        <end position="225"/>
    </location>
</feature>
<keyword evidence="3 6" id="KW-1133">Transmembrane helix</keyword>
<evidence type="ECO:0000313" key="9">
    <source>
        <dbReference type="Proteomes" id="UP000028545"/>
    </source>
</evidence>
<evidence type="ECO:0000256" key="6">
    <source>
        <dbReference type="SAM" id="Phobius"/>
    </source>
</evidence>
<gene>
    <name evidence="8" type="ORF">SAPIO_CDS10279</name>
</gene>
<dbReference type="InterPro" id="IPR052337">
    <property type="entry name" value="SAT4-like"/>
</dbReference>
<feature type="transmembrane region" description="Helical" evidence="6">
    <location>
        <begin position="71"/>
        <end position="92"/>
    </location>
</feature>
<dbReference type="Proteomes" id="UP000028545">
    <property type="component" value="Unassembled WGS sequence"/>
</dbReference>
<accession>A0A084FV24</accession>
<feature type="transmembrane region" description="Helical" evidence="6">
    <location>
        <begin position="163"/>
        <end position="181"/>
    </location>
</feature>
<evidence type="ECO:0000313" key="8">
    <source>
        <dbReference type="EMBL" id="KEZ38936.1"/>
    </source>
</evidence>
<reference evidence="8 9" key="1">
    <citation type="journal article" date="2014" name="Genome Announc.">
        <title>Draft genome sequence of the pathogenic fungus Scedosporium apiospermum.</title>
        <authorList>
            <person name="Vandeputte P."/>
            <person name="Ghamrawi S."/>
            <person name="Rechenmann M."/>
            <person name="Iltis A."/>
            <person name="Giraud S."/>
            <person name="Fleury M."/>
            <person name="Thornton C."/>
            <person name="Delhaes L."/>
            <person name="Meyer W."/>
            <person name="Papon N."/>
            <person name="Bouchara J.P."/>
        </authorList>
    </citation>
    <scope>NUCLEOTIDE SEQUENCE [LARGE SCALE GENOMIC DNA]</scope>
    <source>
        <strain evidence="8 9">IHEM 14462</strain>
    </source>
</reference>
<feature type="transmembrane region" description="Helical" evidence="6">
    <location>
        <begin position="112"/>
        <end position="133"/>
    </location>
</feature>
<protein>
    <recommendedName>
        <fullName evidence="7">Rhodopsin domain-containing protein</fullName>
    </recommendedName>
</protein>
<dbReference type="GO" id="GO:0016020">
    <property type="term" value="C:membrane"/>
    <property type="evidence" value="ECO:0007669"/>
    <property type="project" value="UniProtKB-SubCell"/>
</dbReference>
<feature type="transmembrane region" description="Helical" evidence="6">
    <location>
        <begin position="7"/>
        <end position="26"/>
    </location>
</feature>
<sequence length="239" mass="26444">MDTSTKAEIWSLASCSAVFLFTRLYSKRRNNGWHFDDLVLFMSWIAVVINVTLITIIENTRPRHGTPPIEIINRLALTGLFSLTFAVLSQAWSKTSFAVTLLYISEIQMKFFLWFAIISINISFGIGALLFWIDLYSGLMDLAFVSVSWKIITPLHLRRKEKIGALAAMSMGVLAAVAAFIKASKFPSLRLGSGGDAMQLGIWGVVEPAVTIMAASTPALRLQLRKITDPKVIEDSGDV</sequence>
<feature type="transmembrane region" description="Helical" evidence="6">
    <location>
        <begin position="201"/>
        <end position="220"/>
    </location>
</feature>
<dbReference type="VEuPathDB" id="FungiDB:SAPIO_CDS10279"/>
<comment type="similarity">
    <text evidence="5">Belongs to the SAT4 family.</text>
</comment>
<evidence type="ECO:0000256" key="1">
    <source>
        <dbReference type="ARBA" id="ARBA00004141"/>
    </source>
</evidence>
<dbReference type="AlphaFoldDB" id="A0A084FV24"/>
<evidence type="ECO:0000259" key="7">
    <source>
        <dbReference type="Pfam" id="PF20684"/>
    </source>
</evidence>
<feature type="transmembrane region" description="Helical" evidence="6">
    <location>
        <begin position="38"/>
        <end position="59"/>
    </location>
</feature>
<comment type="subcellular location">
    <subcellularLocation>
        <location evidence="1">Membrane</location>
        <topology evidence="1">Multi-pass membrane protein</topology>
    </subcellularLocation>
</comment>
<dbReference type="HOGENOM" id="CLU_028200_3_0_1"/>
<evidence type="ECO:0000256" key="3">
    <source>
        <dbReference type="ARBA" id="ARBA00022989"/>
    </source>
</evidence>
<proteinExistence type="inferred from homology"/>
<keyword evidence="9" id="KW-1185">Reference proteome</keyword>
<dbReference type="Pfam" id="PF20684">
    <property type="entry name" value="Fung_rhodopsin"/>
    <property type="match status" value="1"/>
</dbReference>
<organism evidence="8 9">
    <name type="scientific">Pseudallescheria apiosperma</name>
    <name type="common">Scedosporium apiospermum</name>
    <dbReference type="NCBI Taxonomy" id="563466"/>
    <lineage>
        <taxon>Eukaryota</taxon>
        <taxon>Fungi</taxon>
        <taxon>Dikarya</taxon>
        <taxon>Ascomycota</taxon>
        <taxon>Pezizomycotina</taxon>
        <taxon>Sordariomycetes</taxon>
        <taxon>Hypocreomycetidae</taxon>
        <taxon>Microascales</taxon>
        <taxon>Microascaceae</taxon>
        <taxon>Scedosporium</taxon>
    </lineage>
</organism>
<dbReference type="RefSeq" id="XP_016638735.1">
    <property type="nucleotide sequence ID" value="XM_016783891.1"/>
</dbReference>
<dbReference type="PANTHER" id="PTHR33048">
    <property type="entry name" value="PTH11-LIKE INTEGRAL MEMBRANE PROTEIN (AFU_ORTHOLOGUE AFUA_5G11245)"/>
    <property type="match status" value="1"/>
</dbReference>
<dbReference type="EMBL" id="JOWA01000165">
    <property type="protein sequence ID" value="KEZ38936.1"/>
    <property type="molecule type" value="Genomic_DNA"/>
</dbReference>